<evidence type="ECO:0000313" key="1">
    <source>
        <dbReference type="EMBL" id="KYR00870.1"/>
    </source>
</evidence>
<accession>A0A152A3T1</accession>
<evidence type="ECO:0000313" key="2">
    <source>
        <dbReference type="Proteomes" id="UP000076078"/>
    </source>
</evidence>
<gene>
    <name evidence="1" type="ORF">DLAC_02928</name>
</gene>
<sequence length="554" mass="63949">MMLPHFIVLSILQNIFENYQDSSSVKSFFKQFLLINKSWNQFIIPKLNSPKFTYINSHVPLFQFLDKYNIRYELEVWENDKFNSELYPTDRIITFTSDSLISNQLVETLPNVQVFNCNTTRLDWSFLKSYDSSKSLKKDMSLRFLFNGEREYSLDRQLPLYQLFDCKFQWVDIKNGLVDLPFNYFKSNGNNQSVKVLKFDNATITLSLISSLLEGLVSLETLELSDIKVQNPPTELTPIELVIERIMKSKAFRETITILKIHTEQCQIESVIELMNSNSLLVTLELRINTISINNPHHLLPLINNRTIESLTIHAFVKFIPGFTFTNLITDENNIKSLDISNGLYRNLHQFSVLQSISIRSNNDLVDSIIGSSLEMNLPSLTKFKFDGYGSYDLIHISAAMLQSNNYIQHLELSALSINFTTALIACNHASLKYLKISILKPLGEDISKLMLSLHTNTNLLQFRISKILWYLDNTLNSFPTIEQLFDILQHNHTLTHLHIPIKSTDGPFTQVSQAQLTRCKNILDTNQSICYVGGLDYTYQPIKQLFDLYLINN</sequence>
<comment type="caution">
    <text evidence="1">The sequence shown here is derived from an EMBL/GenBank/DDBJ whole genome shotgun (WGS) entry which is preliminary data.</text>
</comment>
<protein>
    <submittedName>
        <fullName evidence="1">Uncharacterized protein</fullName>
    </submittedName>
</protein>
<dbReference type="SUPFAM" id="SSF52047">
    <property type="entry name" value="RNI-like"/>
    <property type="match status" value="1"/>
</dbReference>
<dbReference type="AlphaFoldDB" id="A0A152A3T1"/>
<proteinExistence type="predicted"/>
<name>A0A152A3T1_TIELA</name>
<dbReference type="EMBL" id="LODT01000013">
    <property type="protein sequence ID" value="KYR00870.1"/>
    <property type="molecule type" value="Genomic_DNA"/>
</dbReference>
<organism evidence="1 2">
    <name type="scientific">Tieghemostelium lacteum</name>
    <name type="common">Slime mold</name>
    <name type="synonym">Dictyostelium lacteum</name>
    <dbReference type="NCBI Taxonomy" id="361077"/>
    <lineage>
        <taxon>Eukaryota</taxon>
        <taxon>Amoebozoa</taxon>
        <taxon>Evosea</taxon>
        <taxon>Eumycetozoa</taxon>
        <taxon>Dictyostelia</taxon>
        <taxon>Dictyosteliales</taxon>
        <taxon>Raperosteliaceae</taxon>
        <taxon>Tieghemostelium</taxon>
    </lineage>
</organism>
<dbReference type="InParanoid" id="A0A152A3T1"/>
<reference evidence="1 2" key="1">
    <citation type="submission" date="2015-12" db="EMBL/GenBank/DDBJ databases">
        <title>Dictyostelia acquired genes for synthesis and detection of signals that induce cell-type specialization by lateral gene transfer from prokaryotes.</title>
        <authorList>
            <person name="Gloeckner G."/>
            <person name="Schaap P."/>
        </authorList>
    </citation>
    <scope>NUCLEOTIDE SEQUENCE [LARGE SCALE GENOMIC DNA]</scope>
    <source>
        <strain evidence="1 2">TK</strain>
    </source>
</reference>
<dbReference type="Proteomes" id="UP000076078">
    <property type="component" value="Unassembled WGS sequence"/>
</dbReference>
<keyword evidence="2" id="KW-1185">Reference proteome</keyword>